<keyword evidence="2" id="KW-1185">Reference proteome</keyword>
<protein>
    <submittedName>
        <fullName evidence="1">Uncharacterized protein</fullName>
    </submittedName>
</protein>
<evidence type="ECO:0000313" key="1">
    <source>
        <dbReference type="EMBL" id="KAH6939238.1"/>
    </source>
</evidence>
<dbReference type="Proteomes" id="UP000821845">
    <property type="component" value="Chromosome 2"/>
</dbReference>
<accession>A0ACB7SWJ6</accession>
<reference evidence="1" key="1">
    <citation type="submission" date="2020-05" db="EMBL/GenBank/DDBJ databases">
        <title>Large-scale comparative analyses of tick genomes elucidate their genetic diversity and vector capacities.</title>
        <authorList>
            <person name="Jia N."/>
            <person name="Wang J."/>
            <person name="Shi W."/>
            <person name="Du L."/>
            <person name="Sun Y."/>
            <person name="Zhan W."/>
            <person name="Jiang J."/>
            <person name="Wang Q."/>
            <person name="Zhang B."/>
            <person name="Ji P."/>
            <person name="Sakyi L.B."/>
            <person name="Cui X."/>
            <person name="Yuan T."/>
            <person name="Jiang B."/>
            <person name="Yang W."/>
            <person name="Lam T.T.-Y."/>
            <person name="Chang Q."/>
            <person name="Ding S."/>
            <person name="Wang X."/>
            <person name="Zhu J."/>
            <person name="Ruan X."/>
            <person name="Zhao L."/>
            <person name="Wei J."/>
            <person name="Que T."/>
            <person name="Du C."/>
            <person name="Cheng J."/>
            <person name="Dai P."/>
            <person name="Han X."/>
            <person name="Huang E."/>
            <person name="Gao Y."/>
            <person name="Liu J."/>
            <person name="Shao H."/>
            <person name="Ye R."/>
            <person name="Li L."/>
            <person name="Wei W."/>
            <person name="Wang X."/>
            <person name="Wang C."/>
            <person name="Yang T."/>
            <person name="Huo Q."/>
            <person name="Li W."/>
            <person name="Guo W."/>
            <person name="Chen H."/>
            <person name="Zhou L."/>
            <person name="Ni X."/>
            <person name="Tian J."/>
            <person name="Zhou Y."/>
            <person name="Sheng Y."/>
            <person name="Liu T."/>
            <person name="Pan Y."/>
            <person name="Xia L."/>
            <person name="Li J."/>
            <person name="Zhao F."/>
            <person name="Cao W."/>
        </authorList>
    </citation>
    <scope>NUCLEOTIDE SEQUENCE</scope>
    <source>
        <strain evidence="1">Hyas-2018</strain>
    </source>
</reference>
<sequence>MGGPLSLSILKFNDKTPPKVAVKAENSDIPGDRSLERQLSFAMDVTYVTEKIIVVTFPEGGLDTTYRSNLKEVTRMLRTKHGNKYTVFNLSEKRHDLARLNSQRNKGIGRDQETPDAADSLLFLIAPSASPHALSKLLACFNAQIVEFGWPAHLSPPLERLCAICKSLDSWFHADSQNVAILHSKASAASFQPKLFA</sequence>
<organism evidence="1 2">
    <name type="scientific">Hyalomma asiaticum</name>
    <name type="common">Tick</name>
    <dbReference type="NCBI Taxonomy" id="266040"/>
    <lineage>
        <taxon>Eukaryota</taxon>
        <taxon>Metazoa</taxon>
        <taxon>Ecdysozoa</taxon>
        <taxon>Arthropoda</taxon>
        <taxon>Chelicerata</taxon>
        <taxon>Arachnida</taxon>
        <taxon>Acari</taxon>
        <taxon>Parasitiformes</taxon>
        <taxon>Ixodida</taxon>
        <taxon>Ixodoidea</taxon>
        <taxon>Ixodidae</taxon>
        <taxon>Hyalomminae</taxon>
        <taxon>Hyalomma</taxon>
    </lineage>
</organism>
<name>A0ACB7SWJ6_HYAAI</name>
<dbReference type="EMBL" id="CM023482">
    <property type="protein sequence ID" value="KAH6939238.1"/>
    <property type="molecule type" value="Genomic_DNA"/>
</dbReference>
<comment type="caution">
    <text evidence="1">The sequence shown here is derived from an EMBL/GenBank/DDBJ whole genome shotgun (WGS) entry which is preliminary data.</text>
</comment>
<gene>
    <name evidence="1" type="ORF">HPB50_016557</name>
</gene>
<evidence type="ECO:0000313" key="2">
    <source>
        <dbReference type="Proteomes" id="UP000821845"/>
    </source>
</evidence>
<proteinExistence type="predicted"/>